<feature type="signal peptide" evidence="2">
    <location>
        <begin position="1"/>
        <end position="22"/>
    </location>
</feature>
<reference evidence="3 4" key="1">
    <citation type="submission" date="2023-08" db="EMBL/GenBank/DDBJ databases">
        <title>A Necator americanus chromosomal reference genome.</title>
        <authorList>
            <person name="Ilik V."/>
            <person name="Petrzelkova K.J."/>
            <person name="Pardy F."/>
            <person name="Fuh T."/>
            <person name="Niatou-Singa F.S."/>
            <person name="Gouil Q."/>
            <person name="Baker L."/>
            <person name="Ritchie M.E."/>
            <person name="Jex A.R."/>
            <person name="Gazzola D."/>
            <person name="Li H."/>
            <person name="Toshio Fujiwara R."/>
            <person name="Zhan B."/>
            <person name="Aroian R.V."/>
            <person name="Pafco B."/>
            <person name="Schwarz E.M."/>
        </authorList>
    </citation>
    <scope>NUCLEOTIDE SEQUENCE [LARGE SCALE GENOMIC DNA]</scope>
    <source>
        <strain evidence="3 4">Aroian</strain>
        <tissue evidence="3">Whole animal</tissue>
    </source>
</reference>
<name>A0ABR1E055_NECAM</name>
<keyword evidence="2" id="KW-0732">Signal</keyword>
<dbReference type="PROSITE" id="PS51257">
    <property type="entry name" value="PROKAR_LIPOPROTEIN"/>
    <property type="match status" value="1"/>
</dbReference>
<dbReference type="Proteomes" id="UP001303046">
    <property type="component" value="Unassembled WGS sequence"/>
</dbReference>
<sequence>MIILRLLLVGQSAAFFFPVGGGGGCQCATCPQLATCPPTPACAIPLPCPTASNYAVLATPAESFYQGTYHQTQPIAQSVSEQIAIPAAQQQLLPVPTYLTSEASAPQPLPSQDPTYYSSSSAYQTVQPVYYPSVPVPTAAYTASESHYNNPVQPIRPVQTVSIIDDVGSGSSQYSTLKSTPATLNTYSTDAQDHSSIVTFDDSSPALPPPVPSSPPISSSSYDYKSPTNDVTDLTIQDNTAELVPAATTVAQSSSSNASPGLKFPVAQATDRTLYDDLISADADSTFFLGIKT</sequence>
<evidence type="ECO:0000256" key="2">
    <source>
        <dbReference type="SAM" id="SignalP"/>
    </source>
</evidence>
<evidence type="ECO:0000313" key="3">
    <source>
        <dbReference type="EMBL" id="KAK6756024.1"/>
    </source>
</evidence>
<protein>
    <submittedName>
        <fullName evidence="3">Uncharacterized protein</fullName>
    </submittedName>
</protein>
<proteinExistence type="predicted"/>
<dbReference type="EMBL" id="JAVFWL010000005">
    <property type="protein sequence ID" value="KAK6756024.1"/>
    <property type="molecule type" value="Genomic_DNA"/>
</dbReference>
<evidence type="ECO:0000256" key="1">
    <source>
        <dbReference type="SAM" id="MobiDB-lite"/>
    </source>
</evidence>
<feature type="region of interest" description="Disordered" evidence="1">
    <location>
        <begin position="198"/>
        <end position="224"/>
    </location>
</feature>
<accession>A0ABR1E055</accession>
<gene>
    <name evidence="3" type="primary">Necator_chrV.g19216</name>
    <name evidence="3" type="ORF">RB195_014424</name>
</gene>
<keyword evidence="4" id="KW-1185">Reference proteome</keyword>
<comment type="caution">
    <text evidence="3">The sequence shown here is derived from an EMBL/GenBank/DDBJ whole genome shotgun (WGS) entry which is preliminary data.</text>
</comment>
<evidence type="ECO:0000313" key="4">
    <source>
        <dbReference type="Proteomes" id="UP001303046"/>
    </source>
</evidence>
<organism evidence="3 4">
    <name type="scientific">Necator americanus</name>
    <name type="common">Human hookworm</name>
    <dbReference type="NCBI Taxonomy" id="51031"/>
    <lineage>
        <taxon>Eukaryota</taxon>
        <taxon>Metazoa</taxon>
        <taxon>Ecdysozoa</taxon>
        <taxon>Nematoda</taxon>
        <taxon>Chromadorea</taxon>
        <taxon>Rhabditida</taxon>
        <taxon>Rhabditina</taxon>
        <taxon>Rhabditomorpha</taxon>
        <taxon>Strongyloidea</taxon>
        <taxon>Ancylostomatidae</taxon>
        <taxon>Bunostominae</taxon>
        <taxon>Necator</taxon>
    </lineage>
</organism>
<feature type="chain" id="PRO_5045397638" evidence="2">
    <location>
        <begin position="23"/>
        <end position="293"/>
    </location>
</feature>
<feature type="compositionally biased region" description="Pro residues" evidence="1">
    <location>
        <begin position="206"/>
        <end position="215"/>
    </location>
</feature>